<feature type="transmembrane region" description="Helical" evidence="6">
    <location>
        <begin position="86"/>
        <end position="110"/>
    </location>
</feature>
<name>A0A835CX43_APHGI</name>
<comment type="subcellular location">
    <subcellularLocation>
        <location evidence="1 6">Membrane</location>
        <topology evidence="1 6">Multi-pass membrane protein</topology>
    </subcellularLocation>
</comment>
<keyword evidence="3 6" id="KW-0812">Transmembrane</keyword>
<sequence length="287" mass="32004">MAATHLEMGLRCIKYLLFGVNALFVLTGVMIISIGTTIYAVYEDFQHFLDQTYFSPASVLMVLGVLIFVIAFFGCYGAIKESTCMVLVFAFLLTIVLIVEVGTAFSAYLLQDKITSVIRDNINSTMQQYKYNTEAAAGVDFMQSRLQCCGFNGPYDWENILNNENKDFPGPDSCCAFTAVVDDDNKICAGPYQHGCLERLIMIVHRSALNLSTAAIAIALIQFTGIMFAWTLGQAIRKQKTAREKRRWELRENIVSGYQPLGKTDPFTTYPVVYMKSSAPFEASLVP</sequence>
<dbReference type="EMBL" id="JACMRX010000002">
    <property type="protein sequence ID" value="KAF7996140.1"/>
    <property type="molecule type" value="Genomic_DNA"/>
</dbReference>
<dbReference type="InterPro" id="IPR000301">
    <property type="entry name" value="Tetraspanin_animals"/>
</dbReference>
<evidence type="ECO:0000256" key="6">
    <source>
        <dbReference type="RuleBase" id="RU361218"/>
    </source>
</evidence>
<dbReference type="OrthoDB" id="10051815at2759"/>
<comment type="caution">
    <text evidence="7">The sequence shown here is derived from an EMBL/GenBank/DDBJ whole genome shotgun (WGS) entry which is preliminary data.</text>
</comment>
<gene>
    <name evidence="7" type="ORF">HCN44_010806</name>
</gene>
<dbReference type="SUPFAM" id="SSF48652">
    <property type="entry name" value="Tetraspanin"/>
    <property type="match status" value="1"/>
</dbReference>
<evidence type="ECO:0000256" key="5">
    <source>
        <dbReference type="ARBA" id="ARBA00023136"/>
    </source>
</evidence>
<proteinExistence type="inferred from homology"/>
<evidence type="ECO:0000256" key="4">
    <source>
        <dbReference type="ARBA" id="ARBA00022989"/>
    </source>
</evidence>
<dbReference type="CDD" id="cd03127">
    <property type="entry name" value="tetraspanin_LEL"/>
    <property type="match status" value="1"/>
</dbReference>
<reference evidence="7 8" key="1">
    <citation type="submission" date="2020-08" db="EMBL/GenBank/DDBJ databases">
        <title>Aphidius gifuensis genome sequencing and assembly.</title>
        <authorList>
            <person name="Du Z."/>
        </authorList>
    </citation>
    <scope>NUCLEOTIDE SEQUENCE [LARGE SCALE GENOMIC DNA]</scope>
    <source>
        <strain evidence="7">YNYX2018</strain>
        <tissue evidence="7">Adults</tissue>
    </source>
</reference>
<dbReference type="InterPro" id="IPR018503">
    <property type="entry name" value="Tetraspanin_CS"/>
</dbReference>
<evidence type="ECO:0000256" key="1">
    <source>
        <dbReference type="ARBA" id="ARBA00004141"/>
    </source>
</evidence>
<dbReference type="PANTHER" id="PTHR19282">
    <property type="entry name" value="TETRASPANIN"/>
    <property type="match status" value="1"/>
</dbReference>
<dbReference type="InterPro" id="IPR018499">
    <property type="entry name" value="Tetraspanin/Peripherin"/>
</dbReference>
<dbReference type="PROSITE" id="PS00421">
    <property type="entry name" value="TM4_1"/>
    <property type="match status" value="1"/>
</dbReference>
<dbReference type="AlphaFoldDB" id="A0A835CX43"/>
<evidence type="ECO:0000256" key="3">
    <source>
        <dbReference type="ARBA" id="ARBA00022692"/>
    </source>
</evidence>
<comment type="similarity">
    <text evidence="2 6">Belongs to the tetraspanin (TM4SF) family.</text>
</comment>
<feature type="transmembrane region" description="Helical" evidence="6">
    <location>
        <begin position="15"/>
        <end position="42"/>
    </location>
</feature>
<dbReference type="PIRSF" id="PIRSF002419">
    <property type="entry name" value="Tetraspanin"/>
    <property type="match status" value="1"/>
</dbReference>
<evidence type="ECO:0000313" key="7">
    <source>
        <dbReference type="EMBL" id="KAF7996140.1"/>
    </source>
</evidence>
<organism evidence="7 8">
    <name type="scientific">Aphidius gifuensis</name>
    <name type="common">Parasitoid wasp</name>
    <dbReference type="NCBI Taxonomy" id="684658"/>
    <lineage>
        <taxon>Eukaryota</taxon>
        <taxon>Metazoa</taxon>
        <taxon>Ecdysozoa</taxon>
        <taxon>Arthropoda</taxon>
        <taxon>Hexapoda</taxon>
        <taxon>Insecta</taxon>
        <taxon>Pterygota</taxon>
        <taxon>Neoptera</taxon>
        <taxon>Endopterygota</taxon>
        <taxon>Hymenoptera</taxon>
        <taxon>Apocrita</taxon>
        <taxon>Ichneumonoidea</taxon>
        <taxon>Braconidae</taxon>
        <taxon>Aphidiinae</taxon>
        <taxon>Aphidius</taxon>
    </lineage>
</organism>
<protein>
    <recommendedName>
        <fullName evidence="6">Tetraspanin</fullName>
    </recommendedName>
</protein>
<keyword evidence="5 6" id="KW-0472">Membrane</keyword>
<evidence type="ECO:0000256" key="2">
    <source>
        <dbReference type="ARBA" id="ARBA00006840"/>
    </source>
</evidence>
<feature type="transmembrane region" description="Helical" evidence="6">
    <location>
        <begin position="214"/>
        <end position="236"/>
    </location>
</feature>
<dbReference type="Pfam" id="PF00335">
    <property type="entry name" value="Tetraspanin"/>
    <property type="match status" value="1"/>
</dbReference>
<evidence type="ECO:0000313" key="8">
    <source>
        <dbReference type="Proteomes" id="UP000639338"/>
    </source>
</evidence>
<accession>A0A835CX43</accession>
<dbReference type="PANTHER" id="PTHR19282:SF28">
    <property type="entry name" value="TETRASPANIN"/>
    <property type="match status" value="1"/>
</dbReference>
<dbReference type="Proteomes" id="UP000639338">
    <property type="component" value="Unassembled WGS sequence"/>
</dbReference>
<feature type="transmembrane region" description="Helical" evidence="6">
    <location>
        <begin position="54"/>
        <end position="79"/>
    </location>
</feature>
<keyword evidence="8" id="KW-1185">Reference proteome</keyword>
<keyword evidence="4 6" id="KW-1133">Transmembrane helix</keyword>
<dbReference type="GO" id="GO:0005886">
    <property type="term" value="C:plasma membrane"/>
    <property type="evidence" value="ECO:0007669"/>
    <property type="project" value="TreeGrafter"/>
</dbReference>
<dbReference type="PRINTS" id="PR00259">
    <property type="entry name" value="TMFOUR"/>
</dbReference>
<dbReference type="Gene3D" id="1.10.1450.10">
    <property type="entry name" value="Tetraspanin"/>
    <property type="match status" value="1"/>
</dbReference>
<dbReference type="InterPro" id="IPR008952">
    <property type="entry name" value="Tetraspanin_EC2_sf"/>
</dbReference>